<reference evidence="2 3" key="1">
    <citation type="submission" date="2018-08" db="EMBL/GenBank/DDBJ databases">
        <title>Actinomadura jelena sp. nov., a novel Actinomycete isolated from soil in Chad.</title>
        <authorList>
            <person name="Shi L."/>
        </authorList>
    </citation>
    <scope>NUCLEOTIDE SEQUENCE [LARGE SCALE GENOMIC DNA]</scope>
    <source>
        <strain evidence="2 3">NEAU-G17</strain>
    </source>
</reference>
<gene>
    <name evidence="2" type="ORF">DZF91_03340</name>
</gene>
<dbReference type="AlphaFoldDB" id="A0A372JSV9"/>
<keyword evidence="3" id="KW-1185">Reference proteome</keyword>
<evidence type="ECO:0000313" key="2">
    <source>
        <dbReference type="EMBL" id="RFU43030.1"/>
    </source>
</evidence>
<accession>A0A372JSV9</accession>
<comment type="caution">
    <text evidence="2">The sequence shown here is derived from an EMBL/GenBank/DDBJ whole genome shotgun (WGS) entry which is preliminary data.</text>
</comment>
<feature type="region of interest" description="Disordered" evidence="1">
    <location>
        <begin position="1"/>
        <end position="21"/>
    </location>
</feature>
<proteinExistence type="predicted"/>
<evidence type="ECO:0000313" key="3">
    <source>
        <dbReference type="Proteomes" id="UP000261811"/>
    </source>
</evidence>
<dbReference type="EMBL" id="QURH01000070">
    <property type="protein sequence ID" value="RFU43030.1"/>
    <property type="molecule type" value="Genomic_DNA"/>
</dbReference>
<name>A0A372JSV9_9ACTN</name>
<organism evidence="2 3">
    <name type="scientific">Actinomadura logoneensis</name>
    <dbReference type="NCBI Taxonomy" id="2293572"/>
    <lineage>
        <taxon>Bacteria</taxon>
        <taxon>Bacillati</taxon>
        <taxon>Actinomycetota</taxon>
        <taxon>Actinomycetes</taxon>
        <taxon>Streptosporangiales</taxon>
        <taxon>Thermomonosporaceae</taxon>
        <taxon>Actinomadura</taxon>
    </lineage>
</organism>
<dbReference type="Proteomes" id="UP000261811">
    <property type="component" value="Unassembled WGS sequence"/>
</dbReference>
<evidence type="ECO:0000256" key="1">
    <source>
        <dbReference type="SAM" id="MobiDB-lite"/>
    </source>
</evidence>
<protein>
    <submittedName>
        <fullName evidence="2">Uncharacterized protein</fullName>
    </submittedName>
</protein>
<sequence length="861" mass="94550">MAGGPAVRAVRGRRRDEARTKRERCMRTVGLTAGWAVRGKTPGSYDDYAILGSGGGTFRPQDFTAILDRYTLGNPPPERTGPEALPWISLTEVLDDHGSNLGVAIHDWTDGTDAAGRPIVRTRYGYFPYEQFVRAPVSYASLVHAVSGLGVDGFAPNALDVPPYAPEDIARDIEDHNWLGRAATAAALLLEGPVTITGADDLDHSLRLRFLDAVAALLPYGWRPGLTAATWLRGENSNIRLAFAYHPQPGSYELDWRVAELQPSADTRLAHAYAHELRRSISRRSLLEVLAYLSTRSEYMVNADPKHAYEILVDLDRPALVLERVRRNECDASEVAALLEGGRYKELPRRSDHEFLLASLIRLGGGVATVQSVWQELGAGVRSEPWRALTDEVVRRVRSVPSDDPNPYVRLADSLGLTDELLADIVGTSQNPQLGLAPVQATADLLDRWTDPVAADRPRLVRALRGQSAMVCGLVAGLDRGGIQREDAWLDLLSGVAKENLLRPFHALRVPDMPVTVSDIDAFARYGADCVALLISSAARRERLDGLAAVLIRWLAGLPASDRRTWLDRLRDVRPSRGAEAAVLDLLRMSSGEPPVHLETPDRGAYATAFRRLVTDESLRRLANNVQYGLTEHLRDRRWAHDPDQAALVIALTEALCAVDGPNRAALVEEVVRGRASNPELADWPVHKRWWPDASARFPAVAADEYPIILQALPSHTSLQGVGRLIAEAMRRGTKPEVIWSAVDASEWPLGGVYLLAAVLEARMIGVHRHGRNFGDADDMAYALLRSAQDTLPHLRGELREAVGDRLPSDLGLPLDVAELVSLSADDEPAPTERIRQTLEDAEARARSLQGRRGLLGRRKG</sequence>